<evidence type="ECO:0000313" key="1">
    <source>
        <dbReference type="EMBL" id="RXG89255.1"/>
    </source>
</evidence>
<name>A0A4Q0QEC8_9BRAD</name>
<organism evidence="1 2">
    <name type="scientific">Bradyrhizobium zhanjiangense</name>
    <dbReference type="NCBI Taxonomy" id="1325107"/>
    <lineage>
        <taxon>Bacteria</taxon>
        <taxon>Pseudomonadati</taxon>
        <taxon>Pseudomonadota</taxon>
        <taxon>Alphaproteobacteria</taxon>
        <taxon>Hyphomicrobiales</taxon>
        <taxon>Nitrobacteraceae</taxon>
        <taxon>Bradyrhizobium</taxon>
    </lineage>
</organism>
<gene>
    <name evidence="1" type="ORF">EAS61_28265</name>
</gene>
<evidence type="ECO:0000313" key="2">
    <source>
        <dbReference type="Proteomes" id="UP000290174"/>
    </source>
</evidence>
<protein>
    <submittedName>
        <fullName evidence="1">Uncharacterized protein</fullName>
    </submittedName>
</protein>
<comment type="caution">
    <text evidence="1">The sequence shown here is derived from an EMBL/GenBank/DDBJ whole genome shotgun (WGS) entry which is preliminary data.</text>
</comment>
<dbReference type="EMBL" id="RKMK01000033">
    <property type="protein sequence ID" value="RXG89255.1"/>
    <property type="molecule type" value="Genomic_DNA"/>
</dbReference>
<dbReference type="AlphaFoldDB" id="A0A4Q0QEC8"/>
<sequence length="64" mass="7079">MTGEIHPVSETLGALKTDVRYLRERADGHEAVGSAWSVFYHGGLRRCRVAAASILILNYIIEAH</sequence>
<dbReference type="RefSeq" id="WP_164940377.1">
    <property type="nucleotide sequence ID" value="NZ_RKMK01000033.1"/>
</dbReference>
<accession>A0A4Q0QEC8</accession>
<reference evidence="1 2" key="1">
    <citation type="submission" date="2018-11" db="EMBL/GenBank/DDBJ databases">
        <title>Bradyrhizobium sp. nov., isolated from effective nodules of peanut in China.</title>
        <authorList>
            <person name="Li Y."/>
        </authorList>
    </citation>
    <scope>NUCLEOTIDE SEQUENCE [LARGE SCALE GENOMIC DNA]</scope>
    <source>
        <strain evidence="1 2">CCBAU 51770</strain>
    </source>
</reference>
<dbReference type="Proteomes" id="UP000290174">
    <property type="component" value="Unassembled WGS sequence"/>
</dbReference>
<proteinExistence type="predicted"/>